<dbReference type="GO" id="GO:0005634">
    <property type="term" value="C:nucleus"/>
    <property type="evidence" value="ECO:0007669"/>
    <property type="project" value="TreeGrafter"/>
</dbReference>
<dbReference type="Proteomes" id="UP001176517">
    <property type="component" value="Unassembled WGS sequence"/>
</dbReference>
<protein>
    <recommendedName>
        <fullName evidence="2">FMR1-interacting protein 1 conserved domain-containing protein</fullName>
    </recommendedName>
</protein>
<name>A0AAN6GTP7_9BASI</name>
<dbReference type="InterPro" id="IPR019496">
    <property type="entry name" value="NUFIP1_cons_dom"/>
</dbReference>
<reference evidence="3" key="1">
    <citation type="journal article" date="2023" name="PhytoFront">
        <title>Draft Genome Resources of Seven Strains of Tilletia horrida, Causal Agent of Kernel Smut of Rice.</title>
        <authorList>
            <person name="Khanal S."/>
            <person name="Antony Babu S."/>
            <person name="Zhou X.G."/>
        </authorList>
    </citation>
    <scope>NUCLEOTIDE SEQUENCE</scope>
    <source>
        <strain evidence="3">TX6</strain>
    </source>
</reference>
<feature type="region of interest" description="Disordered" evidence="1">
    <location>
        <begin position="1"/>
        <end position="71"/>
    </location>
</feature>
<keyword evidence="4" id="KW-1185">Reference proteome</keyword>
<dbReference type="GO" id="GO:0000492">
    <property type="term" value="P:box C/D snoRNP assembly"/>
    <property type="evidence" value="ECO:0007669"/>
    <property type="project" value="TreeGrafter"/>
</dbReference>
<gene>
    <name evidence="3" type="ORF">OC846_002673</name>
</gene>
<sequence length="596" mass="65929">MPITHTLEEEEEEEEAAEDEEEGNPTQRRDDGFGQRRPPAPYQNNEAAVHPSSYPSSSRTKTDGPPDATIQGLNIRLDHPLLVEHWIAERKKRWPTKAVIEQKEKDAVWRLPGSLSVEAMLRRKRKREQDEEAEQRAKRANQAAAGSDSEDTDNDSDSSDDSDSSSSSSDSSSDEGDGPQDEGEADEADEEAETEAYQAEEKEQETTEHPRPSIQPGPAQPTPVEDASNQDSNPTSQPNPSSTPRFVPQEKKFRPRPRGPPTNPFARSSSDLLHALLRREIASHTDAVLQFFRFIVLNSFLIGVERKRGDAEEALRRANLIVETRPSSGRDADDDGGGDDDDDATRKVKAVSVDLKPLVSLSYPPAPDPLIFLDPLRALEPYPLSHEQLVAFCEDEAIREILDKCTLSTTEQIQPGPSTRAARESGLTTAIRTLDALPTAPHRTAALELILHIVDDPHQATATSTATQRYTSAAGAIWHPPASMNNNRQKPISETELFRLGLRVGPEQLEDVRMLAERVSSILEKVPIYSALPENLKQVAGLGKEGDGSADATASARASKMGAGVYEARGIGWQQLEWEREWERRETLRRLGIRLD</sequence>
<accession>A0AAN6GTP7</accession>
<dbReference type="EMBL" id="JAPDMZ010000055">
    <property type="protein sequence ID" value="KAK0553057.1"/>
    <property type="molecule type" value="Genomic_DNA"/>
</dbReference>
<evidence type="ECO:0000313" key="3">
    <source>
        <dbReference type="EMBL" id="KAK0553057.1"/>
    </source>
</evidence>
<dbReference type="AlphaFoldDB" id="A0AAN6GTP7"/>
<organism evidence="3 4">
    <name type="scientific">Tilletia horrida</name>
    <dbReference type="NCBI Taxonomy" id="155126"/>
    <lineage>
        <taxon>Eukaryota</taxon>
        <taxon>Fungi</taxon>
        <taxon>Dikarya</taxon>
        <taxon>Basidiomycota</taxon>
        <taxon>Ustilaginomycotina</taxon>
        <taxon>Exobasidiomycetes</taxon>
        <taxon>Tilletiales</taxon>
        <taxon>Tilletiaceae</taxon>
        <taxon>Tilletia</taxon>
    </lineage>
</organism>
<dbReference type="PANTHER" id="PTHR13309">
    <property type="entry name" value="NUCLEAR FRAGILE X MENTAL RETARDATION PROTEIN INTERACTING PROTEIN 1"/>
    <property type="match status" value="1"/>
</dbReference>
<feature type="region of interest" description="Disordered" evidence="1">
    <location>
        <begin position="102"/>
        <end position="268"/>
    </location>
</feature>
<dbReference type="PANTHER" id="PTHR13309:SF0">
    <property type="entry name" value="FMR1-INTERACTING PROTEIN NUFIP1"/>
    <property type="match status" value="1"/>
</dbReference>
<feature type="compositionally biased region" description="Acidic residues" evidence="1">
    <location>
        <begin position="172"/>
        <end position="194"/>
    </location>
</feature>
<dbReference type="Pfam" id="PF10453">
    <property type="entry name" value="NUFIP1"/>
    <property type="match status" value="1"/>
</dbReference>
<feature type="domain" description="FMR1-interacting protein 1 conserved" evidence="2">
    <location>
        <begin position="69"/>
        <end position="106"/>
    </location>
</feature>
<feature type="compositionally biased region" description="Acidic residues" evidence="1">
    <location>
        <begin position="148"/>
        <end position="163"/>
    </location>
</feature>
<evidence type="ECO:0000313" key="4">
    <source>
        <dbReference type="Proteomes" id="UP001176517"/>
    </source>
</evidence>
<feature type="compositionally biased region" description="Low complexity" evidence="1">
    <location>
        <begin position="229"/>
        <end position="244"/>
    </location>
</feature>
<evidence type="ECO:0000256" key="1">
    <source>
        <dbReference type="SAM" id="MobiDB-lite"/>
    </source>
</evidence>
<evidence type="ECO:0000259" key="2">
    <source>
        <dbReference type="Pfam" id="PF10453"/>
    </source>
</evidence>
<dbReference type="InterPro" id="IPR039136">
    <property type="entry name" value="NUFIP1-like"/>
</dbReference>
<feature type="compositionally biased region" description="Acidic residues" evidence="1">
    <location>
        <begin position="8"/>
        <end position="23"/>
    </location>
</feature>
<comment type="caution">
    <text evidence="3">The sequence shown here is derived from an EMBL/GenBank/DDBJ whole genome shotgun (WGS) entry which is preliminary data.</text>
</comment>
<feature type="compositionally biased region" description="Basic and acidic residues" evidence="1">
    <location>
        <begin position="199"/>
        <end position="211"/>
    </location>
</feature>
<dbReference type="GO" id="GO:0003723">
    <property type="term" value="F:RNA binding"/>
    <property type="evidence" value="ECO:0007669"/>
    <property type="project" value="InterPro"/>
</dbReference>
<proteinExistence type="predicted"/>